<keyword evidence="4" id="KW-0547">Nucleotide-binding</keyword>
<keyword evidence="5" id="KW-0227">DNA damage</keyword>
<organism evidence="17 18">
    <name type="scientific">Cylindrobasidium torrendii FP15055 ss-10</name>
    <dbReference type="NCBI Taxonomy" id="1314674"/>
    <lineage>
        <taxon>Eukaryota</taxon>
        <taxon>Fungi</taxon>
        <taxon>Dikarya</taxon>
        <taxon>Basidiomycota</taxon>
        <taxon>Agaricomycotina</taxon>
        <taxon>Agaricomycetes</taxon>
        <taxon>Agaricomycetidae</taxon>
        <taxon>Agaricales</taxon>
        <taxon>Marasmiineae</taxon>
        <taxon>Physalacriaceae</taxon>
        <taxon>Cylindrobasidium</taxon>
    </lineage>
</organism>
<dbReference type="InterPro" id="IPR007696">
    <property type="entry name" value="DNA_mismatch_repair_MutS_core"/>
</dbReference>
<dbReference type="InterPro" id="IPR036678">
    <property type="entry name" value="MutS_con_dom_sf"/>
</dbReference>
<feature type="domain" description="DNA mismatch repair proteins mutS family" evidence="16">
    <location>
        <begin position="751"/>
        <end position="767"/>
    </location>
</feature>
<evidence type="ECO:0000256" key="2">
    <source>
        <dbReference type="ARBA" id="ARBA00007094"/>
    </source>
</evidence>
<dbReference type="Proteomes" id="UP000054007">
    <property type="component" value="Unassembled WGS sequence"/>
</dbReference>
<keyword evidence="7" id="KW-0238">DNA-binding</keyword>
<dbReference type="PANTHER" id="PTHR11361">
    <property type="entry name" value="DNA MISMATCH REPAIR PROTEIN MUTS FAMILY MEMBER"/>
    <property type="match status" value="1"/>
</dbReference>
<dbReference type="Gene3D" id="1.10.1420.10">
    <property type="match status" value="2"/>
</dbReference>
<dbReference type="OrthoDB" id="121051at2759"/>
<comment type="similarity">
    <text evidence="2">Belongs to the DNA mismatch repair MutS family. MSH3 subfamily.</text>
</comment>
<dbReference type="SUPFAM" id="SSF55271">
    <property type="entry name" value="DNA repair protein MutS, domain I"/>
    <property type="match status" value="1"/>
</dbReference>
<dbReference type="SUPFAM" id="SSF48334">
    <property type="entry name" value="DNA repair protein MutS, domain III"/>
    <property type="match status" value="1"/>
</dbReference>
<dbReference type="Gene3D" id="3.40.1170.10">
    <property type="entry name" value="DNA repair protein MutS, domain I"/>
    <property type="match status" value="1"/>
</dbReference>
<dbReference type="GO" id="GO:0006298">
    <property type="term" value="P:mismatch repair"/>
    <property type="evidence" value="ECO:0007669"/>
    <property type="project" value="InterPro"/>
</dbReference>
<feature type="compositionally biased region" description="Basic residues" evidence="15">
    <location>
        <begin position="1"/>
        <end position="13"/>
    </location>
</feature>
<dbReference type="SMART" id="SM00534">
    <property type="entry name" value="MUTSac"/>
    <property type="match status" value="1"/>
</dbReference>
<reference evidence="17 18" key="1">
    <citation type="journal article" date="2015" name="Fungal Genet. Biol.">
        <title>Evolution of novel wood decay mechanisms in Agaricales revealed by the genome sequences of Fistulina hepatica and Cylindrobasidium torrendii.</title>
        <authorList>
            <person name="Floudas D."/>
            <person name="Held B.W."/>
            <person name="Riley R."/>
            <person name="Nagy L.G."/>
            <person name="Koehler G."/>
            <person name="Ransdell A.S."/>
            <person name="Younus H."/>
            <person name="Chow J."/>
            <person name="Chiniquy J."/>
            <person name="Lipzen A."/>
            <person name="Tritt A."/>
            <person name="Sun H."/>
            <person name="Haridas S."/>
            <person name="LaButti K."/>
            <person name="Ohm R.A."/>
            <person name="Kues U."/>
            <person name="Blanchette R.A."/>
            <person name="Grigoriev I.V."/>
            <person name="Minto R.E."/>
            <person name="Hibbett D.S."/>
        </authorList>
    </citation>
    <scope>NUCLEOTIDE SEQUENCE [LARGE SCALE GENOMIC DNA]</scope>
    <source>
        <strain evidence="17 18">FP15055 ss-10</strain>
    </source>
</reference>
<dbReference type="InterPro" id="IPR007861">
    <property type="entry name" value="DNA_mismatch_repair_MutS_clamp"/>
</dbReference>
<evidence type="ECO:0000256" key="5">
    <source>
        <dbReference type="ARBA" id="ARBA00022763"/>
    </source>
</evidence>
<sequence length="910" mass="101917">MDLVKGKAKRSAKKKEEEQVGPSGQTYTPLENQVLALKEAHKDTLLMIKVGYKYKFFGQDALVAAKELGMYAYEDRNFTAASIPDHRRDIHLKKLLARGYKVGIVEQAETAALKKAGDNRNTVFERKLDKLYTAATYVDDLDSLDETDKYVSPPFLCVVETENANRVTIGMLSVAPSTGDIVWDEFQDDQMRLEFETRLSYTKPAEILVCKTNITKQTDKILTHYTKLASDVRIEPFEAVMSYSDAFSYLCDFYTKQQNAESARAERLLAEVSGLPKQVIVALAHTVSHLAAFGLSNVFADARFFTKFSTQTHMLLTTNTLNNLEIYQNQTDYSSKGTLMSILDQTKTNFGARMLKTWVGRPLTNRQVLQERIDAVEEILESASEKLAHLRQVLKGMPDLAKGLSRIQFTQCTPRELASILAAFKRVGDAVEAVDCADDVGFKSGLLNEIIYTMQGARAPVDELLKITTLKRLASDDKESLWLDQDRYPDLRDHTLALMQLEDEFEDELKSIRKTLRYPSLSWSSIAGDDYLIEVKKADNRPIPDDYILVSRTKFFERYQTPAVRHKIEERSQRQECIASEANKAFKAFLGMIHETHYAVLRDVVTKLATADCLLSLAHVALQPNYVKPTIAADAEGNVLDIVEGRHPIVEALSSDPFVPNSVSMGGQDGRVKIITGPNMGGKSSVVRMVALIAIMAQIGSYVPATGVRMGLLDSVLTRMGASDDILRGRSTFMVEMAETSDILRLATKNSLVILDELGRGTSTFDGMAIAHATLQHLNDATRCKTLFITHYPSIALDLEKRYPQDVQNFHMNYATDTRVTGAKDVTFLYNLVQGLASESFGVECGRLAGLPESILERATVLSCRMREEVVGRMRKNRMRTAAKMVYRLRDDPEELRTYLKGLGDGTMQM</sequence>
<keyword evidence="6" id="KW-0067">ATP-binding</keyword>
<dbReference type="GO" id="GO:0006312">
    <property type="term" value="P:mitotic recombination"/>
    <property type="evidence" value="ECO:0007669"/>
    <property type="project" value="TreeGrafter"/>
</dbReference>
<evidence type="ECO:0000256" key="9">
    <source>
        <dbReference type="ARBA" id="ARBA00023242"/>
    </source>
</evidence>
<evidence type="ECO:0000259" key="16">
    <source>
        <dbReference type="PROSITE" id="PS00486"/>
    </source>
</evidence>
<keyword evidence="18" id="KW-1185">Reference proteome</keyword>
<dbReference type="InterPro" id="IPR036187">
    <property type="entry name" value="DNA_mismatch_repair_MutS_sf"/>
</dbReference>
<evidence type="ECO:0000256" key="12">
    <source>
        <dbReference type="ARBA" id="ARBA00029792"/>
    </source>
</evidence>
<dbReference type="Gene3D" id="3.30.420.110">
    <property type="entry name" value="MutS, connector domain"/>
    <property type="match status" value="1"/>
</dbReference>
<dbReference type="InterPro" id="IPR016151">
    <property type="entry name" value="DNA_mismatch_repair_MutS_N"/>
</dbReference>
<dbReference type="AlphaFoldDB" id="A0A0D7BN23"/>
<feature type="coiled-coil region" evidence="14">
    <location>
        <begin position="366"/>
        <end position="393"/>
    </location>
</feature>
<dbReference type="Gene3D" id="3.40.50.300">
    <property type="entry name" value="P-loop containing nucleotide triphosphate hydrolases"/>
    <property type="match status" value="1"/>
</dbReference>
<protein>
    <recommendedName>
        <fullName evidence="3 13">DNA mismatch repair protein MSH3</fullName>
    </recommendedName>
    <alternativeName>
        <fullName evidence="3 13">DNA mismatch repair protein MSH3</fullName>
    </alternativeName>
    <alternativeName>
        <fullName evidence="12">MutS protein homolog 3</fullName>
    </alternativeName>
</protein>
<dbReference type="GO" id="GO:0005524">
    <property type="term" value="F:ATP binding"/>
    <property type="evidence" value="ECO:0007669"/>
    <property type="project" value="UniProtKB-KW"/>
</dbReference>
<accession>A0A0D7BN23</accession>
<dbReference type="FunFam" id="3.40.1170.10:FF:000004">
    <property type="entry name" value="DNA mismatch repair protein"/>
    <property type="match status" value="1"/>
</dbReference>
<comment type="subunit">
    <text evidence="11">Heterodimer consisting of MSH2-MSH3 (MutS beta). Forms a ternary complex with MutL alpha (MLH1-PMS1).</text>
</comment>
<evidence type="ECO:0000256" key="1">
    <source>
        <dbReference type="ARBA" id="ARBA00004123"/>
    </source>
</evidence>
<dbReference type="InterPro" id="IPR017261">
    <property type="entry name" value="DNA_mismatch_repair_MutS/MSH"/>
</dbReference>
<dbReference type="Pfam" id="PF05192">
    <property type="entry name" value="MutS_III"/>
    <property type="match status" value="1"/>
</dbReference>
<dbReference type="STRING" id="1314674.A0A0D7BN23"/>
<dbReference type="Pfam" id="PF05190">
    <property type="entry name" value="MutS_IV"/>
    <property type="match status" value="1"/>
</dbReference>
<dbReference type="InterPro" id="IPR007695">
    <property type="entry name" value="DNA_mismatch_repair_MutS-lik_N"/>
</dbReference>
<dbReference type="Pfam" id="PF00488">
    <property type="entry name" value="MutS_V"/>
    <property type="match status" value="1"/>
</dbReference>
<dbReference type="PROSITE" id="PS00486">
    <property type="entry name" value="DNA_MISMATCH_REPAIR_2"/>
    <property type="match status" value="1"/>
</dbReference>
<dbReference type="GO" id="GO:0140664">
    <property type="term" value="F:ATP-dependent DNA damage sensor activity"/>
    <property type="evidence" value="ECO:0007669"/>
    <property type="project" value="InterPro"/>
</dbReference>
<gene>
    <name evidence="17" type="ORF">CYLTODRAFT_345511</name>
</gene>
<evidence type="ECO:0000256" key="7">
    <source>
        <dbReference type="ARBA" id="ARBA00023125"/>
    </source>
</evidence>
<evidence type="ECO:0000313" key="17">
    <source>
        <dbReference type="EMBL" id="KIY71595.1"/>
    </source>
</evidence>
<evidence type="ECO:0000256" key="13">
    <source>
        <dbReference type="ARBA" id="ARBA00073774"/>
    </source>
</evidence>
<dbReference type="EMBL" id="KN880452">
    <property type="protein sequence ID" value="KIY71595.1"/>
    <property type="molecule type" value="Genomic_DNA"/>
</dbReference>
<evidence type="ECO:0000256" key="8">
    <source>
        <dbReference type="ARBA" id="ARBA00023204"/>
    </source>
</evidence>
<evidence type="ECO:0000256" key="14">
    <source>
        <dbReference type="SAM" id="Coils"/>
    </source>
</evidence>
<dbReference type="InterPro" id="IPR027417">
    <property type="entry name" value="P-loop_NTPase"/>
</dbReference>
<keyword evidence="8" id="KW-0234">DNA repair</keyword>
<dbReference type="Pfam" id="PF01624">
    <property type="entry name" value="MutS_I"/>
    <property type="match status" value="1"/>
</dbReference>
<evidence type="ECO:0000256" key="3">
    <source>
        <dbReference type="ARBA" id="ARBA00022151"/>
    </source>
</evidence>
<dbReference type="PANTHER" id="PTHR11361:SF122">
    <property type="entry name" value="DNA MISMATCH REPAIR PROTEIN MSH3"/>
    <property type="match status" value="1"/>
</dbReference>
<evidence type="ECO:0000313" key="18">
    <source>
        <dbReference type="Proteomes" id="UP000054007"/>
    </source>
</evidence>
<dbReference type="SUPFAM" id="SSF52540">
    <property type="entry name" value="P-loop containing nucleoside triphosphate hydrolases"/>
    <property type="match status" value="1"/>
</dbReference>
<comment type="function">
    <text evidence="10">Component of the post-replicative DNA mismatch repair system (MMR). Heterodimerizes with MSH2 to form MutS beta, which binds to DNA mismatches thereby initiating DNA repair. MSH3 provides substrate-binding and substrate specificity to the complex. When bound, the MutS beta heterodimer bends the DNA helix and shields approximately 20 base pairs. Acts mainly to repair insertion-deletion loops (IDLs) from 2 to 13 nucleotides in size, but can also repair base-base and single insertion-deletion mismatches that occur during replication. After mismatch binding, forms a ternary complex with the MutL alpha heterodimer, which is thought to be responsible for directing the downstream MMR events, including strand discrimination, excision, and resynthesis. ATP binding and hydrolysis play a pivotal role in mismatch repair functions.</text>
</comment>
<dbReference type="GO" id="GO:0005634">
    <property type="term" value="C:nucleus"/>
    <property type="evidence" value="ECO:0007669"/>
    <property type="project" value="UniProtKB-SubCell"/>
</dbReference>
<keyword evidence="14" id="KW-0175">Coiled coil</keyword>
<evidence type="ECO:0000256" key="15">
    <source>
        <dbReference type="SAM" id="MobiDB-lite"/>
    </source>
</evidence>
<dbReference type="PIRSF" id="PIRSF037677">
    <property type="entry name" value="DNA_mis_repair_Msh6"/>
    <property type="match status" value="1"/>
</dbReference>
<dbReference type="InterPro" id="IPR045076">
    <property type="entry name" value="MutS"/>
</dbReference>
<keyword evidence="9" id="KW-0539">Nucleus</keyword>
<feature type="region of interest" description="Disordered" evidence="15">
    <location>
        <begin position="1"/>
        <end position="26"/>
    </location>
</feature>
<evidence type="ECO:0000256" key="4">
    <source>
        <dbReference type="ARBA" id="ARBA00022741"/>
    </source>
</evidence>
<evidence type="ECO:0000256" key="11">
    <source>
        <dbReference type="ARBA" id="ARBA00025902"/>
    </source>
</evidence>
<dbReference type="NCBIfam" id="NF003810">
    <property type="entry name" value="PRK05399.1"/>
    <property type="match status" value="1"/>
</dbReference>
<dbReference type="InterPro" id="IPR000432">
    <property type="entry name" value="DNA_mismatch_repair_MutS_C"/>
</dbReference>
<evidence type="ECO:0000256" key="6">
    <source>
        <dbReference type="ARBA" id="ARBA00022840"/>
    </source>
</evidence>
<dbReference type="SMART" id="SM00533">
    <property type="entry name" value="MUTSd"/>
    <property type="match status" value="1"/>
</dbReference>
<name>A0A0D7BN23_9AGAR</name>
<evidence type="ECO:0000256" key="10">
    <source>
        <dbReference type="ARBA" id="ARBA00025373"/>
    </source>
</evidence>
<dbReference type="GO" id="GO:0030983">
    <property type="term" value="F:mismatched DNA binding"/>
    <property type="evidence" value="ECO:0007669"/>
    <property type="project" value="InterPro"/>
</dbReference>
<proteinExistence type="inferred from homology"/>
<comment type="subcellular location">
    <subcellularLocation>
        <location evidence="1">Nucleus</location>
    </subcellularLocation>
</comment>